<reference evidence="2" key="1">
    <citation type="journal article" date="2020" name="Stud. Mycol.">
        <title>101 Dothideomycetes genomes: a test case for predicting lifestyles and emergence of pathogens.</title>
        <authorList>
            <person name="Haridas S."/>
            <person name="Albert R."/>
            <person name="Binder M."/>
            <person name="Bloem J."/>
            <person name="Labutti K."/>
            <person name="Salamov A."/>
            <person name="Andreopoulos B."/>
            <person name="Baker S."/>
            <person name="Barry K."/>
            <person name="Bills G."/>
            <person name="Bluhm B."/>
            <person name="Cannon C."/>
            <person name="Castanera R."/>
            <person name="Culley D."/>
            <person name="Daum C."/>
            <person name="Ezra D."/>
            <person name="Gonzalez J."/>
            <person name="Henrissat B."/>
            <person name="Kuo A."/>
            <person name="Liang C."/>
            <person name="Lipzen A."/>
            <person name="Lutzoni F."/>
            <person name="Magnuson J."/>
            <person name="Mondo S."/>
            <person name="Nolan M."/>
            <person name="Ohm R."/>
            <person name="Pangilinan J."/>
            <person name="Park H.-J."/>
            <person name="Ramirez L."/>
            <person name="Alfaro M."/>
            <person name="Sun H."/>
            <person name="Tritt A."/>
            <person name="Yoshinaga Y."/>
            <person name="Zwiers L.-H."/>
            <person name="Turgeon B."/>
            <person name="Goodwin S."/>
            <person name="Spatafora J."/>
            <person name="Crous P."/>
            <person name="Grigoriev I."/>
        </authorList>
    </citation>
    <scope>NUCLEOTIDE SEQUENCE</scope>
    <source>
        <strain evidence="2">CBS 130266</strain>
    </source>
</reference>
<feature type="transmembrane region" description="Helical" evidence="1">
    <location>
        <begin position="245"/>
        <end position="265"/>
    </location>
</feature>
<sequence>MKLEFQGGIEGNRTLLCSKFVFYLPLSQSIDVSLDVGLPLRFTLELEHPFAGRQSWVYKTVIAETWHRKNAVEDQGIEKDGEILQIIDIILAVELPRLCIEEPIAAKETKFRKATILFLCLLEAFVYVTPVVSFRAPFLKARLLLPEVVSRCVVVRLATASVRFQTWTKVYLSLFLAQFHHILDDIKAGGASQVSNFEHVLGKASSRRHHETAAIEYFAMITLRVSRLVRLFLLPLSQFSLHQSGLLLAQLGFFLPLLFGIHIRFEL</sequence>
<keyword evidence="1" id="KW-0472">Membrane</keyword>
<evidence type="ECO:0000313" key="2">
    <source>
        <dbReference type="EMBL" id="KAF2431164.1"/>
    </source>
</evidence>
<accession>A0A9P4TY82</accession>
<evidence type="ECO:0000313" key="3">
    <source>
        <dbReference type="Proteomes" id="UP000800235"/>
    </source>
</evidence>
<gene>
    <name evidence="2" type="ORF">EJ08DRAFT_201284</name>
</gene>
<evidence type="ECO:0000256" key="1">
    <source>
        <dbReference type="SAM" id="Phobius"/>
    </source>
</evidence>
<proteinExistence type="predicted"/>
<dbReference type="AlphaFoldDB" id="A0A9P4TY82"/>
<protein>
    <submittedName>
        <fullName evidence="2">Uncharacterized protein</fullName>
    </submittedName>
</protein>
<keyword evidence="3" id="KW-1185">Reference proteome</keyword>
<comment type="caution">
    <text evidence="2">The sequence shown here is derived from an EMBL/GenBank/DDBJ whole genome shotgun (WGS) entry which is preliminary data.</text>
</comment>
<keyword evidence="1" id="KW-1133">Transmembrane helix</keyword>
<feature type="transmembrane region" description="Helical" evidence="1">
    <location>
        <begin position="116"/>
        <end position="136"/>
    </location>
</feature>
<name>A0A9P4TY82_9PEZI</name>
<dbReference type="EMBL" id="MU007034">
    <property type="protein sequence ID" value="KAF2431164.1"/>
    <property type="molecule type" value="Genomic_DNA"/>
</dbReference>
<dbReference type="Proteomes" id="UP000800235">
    <property type="component" value="Unassembled WGS sequence"/>
</dbReference>
<keyword evidence="1" id="KW-0812">Transmembrane</keyword>
<organism evidence="2 3">
    <name type="scientific">Tothia fuscella</name>
    <dbReference type="NCBI Taxonomy" id="1048955"/>
    <lineage>
        <taxon>Eukaryota</taxon>
        <taxon>Fungi</taxon>
        <taxon>Dikarya</taxon>
        <taxon>Ascomycota</taxon>
        <taxon>Pezizomycotina</taxon>
        <taxon>Dothideomycetes</taxon>
        <taxon>Pleosporomycetidae</taxon>
        <taxon>Venturiales</taxon>
        <taxon>Cylindrosympodiaceae</taxon>
        <taxon>Tothia</taxon>
    </lineage>
</organism>